<dbReference type="GO" id="GO:0003677">
    <property type="term" value="F:DNA binding"/>
    <property type="evidence" value="ECO:0007669"/>
    <property type="project" value="InterPro"/>
</dbReference>
<dbReference type="NCBIfam" id="NF047593">
    <property type="entry name" value="IS66_ISAeme5_TnpA"/>
    <property type="match status" value="1"/>
</dbReference>
<dbReference type="EMBL" id="FXTB01000027">
    <property type="protein sequence ID" value="SMO94960.1"/>
    <property type="molecule type" value="Genomic_DNA"/>
</dbReference>
<dbReference type="GO" id="GO:0006313">
    <property type="term" value="P:DNA transposition"/>
    <property type="evidence" value="ECO:0007669"/>
    <property type="project" value="InterPro"/>
</dbReference>
<name>A0A521FHC6_SACCC</name>
<reference evidence="1 2" key="1">
    <citation type="submission" date="2017-05" db="EMBL/GenBank/DDBJ databases">
        <authorList>
            <person name="Varghese N."/>
            <person name="Submissions S."/>
        </authorList>
    </citation>
    <scope>NUCLEOTIDE SEQUENCE [LARGE SCALE GENOMIC DNA]</scope>
    <source>
        <strain evidence="1 2">DSM 27040</strain>
    </source>
</reference>
<dbReference type="Proteomes" id="UP000319040">
    <property type="component" value="Unassembled WGS sequence"/>
</dbReference>
<dbReference type="RefSeq" id="WP_142534861.1">
    <property type="nucleotide sequence ID" value="NZ_FXTB01000027.1"/>
</dbReference>
<gene>
    <name evidence="1" type="ORF">SAMN06265379_1271</name>
</gene>
<proteinExistence type="predicted"/>
<organism evidence="1 2">
    <name type="scientific">Saccharicrinis carchari</name>
    <dbReference type="NCBI Taxonomy" id="1168039"/>
    <lineage>
        <taxon>Bacteria</taxon>
        <taxon>Pseudomonadati</taxon>
        <taxon>Bacteroidota</taxon>
        <taxon>Bacteroidia</taxon>
        <taxon>Marinilabiliales</taxon>
        <taxon>Marinilabiliaceae</taxon>
        <taxon>Saccharicrinis</taxon>
    </lineage>
</organism>
<evidence type="ECO:0000313" key="2">
    <source>
        <dbReference type="Proteomes" id="UP000319040"/>
    </source>
</evidence>
<sequence length="95" mass="10914">MQEKMFMLMETWESGNLSPRLFCESHDIKEHVFYYWRKKYLKSKTSSTARFVPVSIENNAERDVPTVEIAYPNGTVVRLGNGASLSIVRSLIGLI</sequence>
<dbReference type="Pfam" id="PF01527">
    <property type="entry name" value="HTH_Tnp_1"/>
    <property type="match status" value="1"/>
</dbReference>
<dbReference type="AlphaFoldDB" id="A0A521FHC6"/>
<keyword evidence="2" id="KW-1185">Reference proteome</keyword>
<evidence type="ECO:0000313" key="1">
    <source>
        <dbReference type="EMBL" id="SMO94960.1"/>
    </source>
</evidence>
<protein>
    <submittedName>
        <fullName evidence="1">Transposase</fullName>
    </submittedName>
</protein>
<accession>A0A521FHC6</accession>
<dbReference type="InterPro" id="IPR002514">
    <property type="entry name" value="Transposase_8"/>
</dbReference>
<dbReference type="GO" id="GO:0004803">
    <property type="term" value="F:transposase activity"/>
    <property type="evidence" value="ECO:0007669"/>
    <property type="project" value="InterPro"/>
</dbReference>
<dbReference type="OrthoDB" id="1039026at2"/>